<sequence>MSQKEKKGKQSARNPEDEVQNKSSRIIKRHPSRLLGISLDVATLSTTLSNHPARSKIPVIPDVERIRSNTRTTPGTQEGAGRDVVTPSNRSKIPVTSDVERIRPNTRSNTPGSVGRNTSSSSSLSSRSRIDNIKELQAKKPNIRLPSNLLNIFEKTDVAPPAEDLPTGNDEELKQQIYDLRIQNHQLECQNR</sequence>
<feature type="compositionally biased region" description="Basic residues" evidence="1">
    <location>
        <begin position="1"/>
        <end position="10"/>
    </location>
</feature>
<proteinExistence type="predicted"/>
<dbReference type="VEuPathDB" id="FungiDB:RhiirFUN_013632"/>
<feature type="region of interest" description="Disordered" evidence="1">
    <location>
        <begin position="1"/>
        <end position="32"/>
    </location>
</feature>
<feature type="compositionally biased region" description="Polar residues" evidence="1">
    <location>
        <begin position="105"/>
        <end position="118"/>
    </location>
</feature>
<dbReference type="AlphaFoldDB" id="A0A2P4QB11"/>
<evidence type="ECO:0000256" key="1">
    <source>
        <dbReference type="SAM" id="MobiDB-lite"/>
    </source>
</evidence>
<protein>
    <submittedName>
        <fullName evidence="2">Uncharacterized protein</fullName>
    </submittedName>
</protein>
<reference evidence="2 3" key="1">
    <citation type="journal article" date="2013" name="Proc. Natl. Acad. Sci. U.S.A.">
        <title>Genome of an arbuscular mycorrhizal fungus provides insight into the oldest plant symbiosis.</title>
        <authorList>
            <person name="Tisserant E."/>
            <person name="Malbreil M."/>
            <person name="Kuo A."/>
            <person name="Kohler A."/>
            <person name="Symeonidi A."/>
            <person name="Balestrini R."/>
            <person name="Charron P."/>
            <person name="Duensing N."/>
            <person name="Frei Dit Frey N."/>
            <person name="Gianinazzi-Pearson V."/>
            <person name="Gilbert L.B."/>
            <person name="Handa Y."/>
            <person name="Herr J.R."/>
            <person name="Hijri M."/>
            <person name="Koul R."/>
            <person name="Kawaguchi M."/>
            <person name="Krajinski F."/>
            <person name="Lammers P.J."/>
            <person name="Masclaux F.G."/>
            <person name="Murat C."/>
            <person name="Morin E."/>
            <person name="Ndikumana S."/>
            <person name="Pagni M."/>
            <person name="Petitpierre D."/>
            <person name="Requena N."/>
            <person name="Rosikiewicz P."/>
            <person name="Riley R."/>
            <person name="Saito K."/>
            <person name="San Clemente H."/>
            <person name="Shapiro H."/>
            <person name="van Tuinen D."/>
            <person name="Becard G."/>
            <person name="Bonfante P."/>
            <person name="Paszkowski U."/>
            <person name="Shachar-Hill Y.Y."/>
            <person name="Tuskan G.A."/>
            <person name="Young P.W."/>
            <person name="Sanders I.R."/>
            <person name="Henrissat B."/>
            <person name="Rensing S.A."/>
            <person name="Grigoriev I.V."/>
            <person name="Corradi N."/>
            <person name="Roux C."/>
            <person name="Martin F."/>
        </authorList>
    </citation>
    <scope>NUCLEOTIDE SEQUENCE [LARGE SCALE GENOMIC DNA]</scope>
    <source>
        <strain evidence="2 3">DAOM 197198</strain>
    </source>
</reference>
<dbReference type="EMBL" id="AUPC02000067">
    <property type="protein sequence ID" value="POG74797.1"/>
    <property type="molecule type" value="Genomic_DNA"/>
</dbReference>
<evidence type="ECO:0000313" key="2">
    <source>
        <dbReference type="EMBL" id="POG74797.1"/>
    </source>
</evidence>
<feature type="region of interest" description="Disordered" evidence="1">
    <location>
        <begin position="49"/>
        <end position="128"/>
    </location>
</feature>
<keyword evidence="3" id="KW-1185">Reference proteome</keyword>
<gene>
    <name evidence="2" type="ORF">GLOIN_2v1475840</name>
</gene>
<dbReference type="Proteomes" id="UP000018888">
    <property type="component" value="Unassembled WGS sequence"/>
</dbReference>
<organism evidence="2 3">
    <name type="scientific">Rhizophagus irregularis (strain DAOM 181602 / DAOM 197198 / MUCL 43194)</name>
    <name type="common">Arbuscular mycorrhizal fungus</name>
    <name type="synonym">Glomus intraradices</name>
    <dbReference type="NCBI Taxonomy" id="747089"/>
    <lineage>
        <taxon>Eukaryota</taxon>
        <taxon>Fungi</taxon>
        <taxon>Fungi incertae sedis</taxon>
        <taxon>Mucoromycota</taxon>
        <taxon>Glomeromycotina</taxon>
        <taxon>Glomeromycetes</taxon>
        <taxon>Glomerales</taxon>
        <taxon>Glomeraceae</taxon>
        <taxon>Rhizophagus</taxon>
    </lineage>
</organism>
<comment type="caution">
    <text evidence="2">The sequence shown here is derived from an EMBL/GenBank/DDBJ whole genome shotgun (WGS) entry which is preliminary data.</text>
</comment>
<reference evidence="2 3" key="2">
    <citation type="journal article" date="2018" name="New Phytol.">
        <title>High intraspecific genome diversity in the model arbuscular mycorrhizal symbiont Rhizophagus irregularis.</title>
        <authorList>
            <person name="Chen E.C.H."/>
            <person name="Morin E."/>
            <person name="Beaudet D."/>
            <person name="Noel J."/>
            <person name="Yildirir G."/>
            <person name="Ndikumana S."/>
            <person name="Charron P."/>
            <person name="St-Onge C."/>
            <person name="Giorgi J."/>
            <person name="Kruger M."/>
            <person name="Marton T."/>
            <person name="Ropars J."/>
            <person name="Grigoriev I.V."/>
            <person name="Hainaut M."/>
            <person name="Henrissat B."/>
            <person name="Roux C."/>
            <person name="Martin F."/>
            <person name="Corradi N."/>
        </authorList>
    </citation>
    <scope>NUCLEOTIDE SEQUENCE [LARGE SCALE GENOMIC DNA]</scope>
    <source>
        <strain evidence="2 3">DAOM 197198</strain>
    </source>
</reference>
<accession>A0A2P4QB11</accession>
<evidence type="ECO:0000313" key="3">
    <source>
        <dbReference type="Proteomes" id="UP000018888"/>
    </source>
</evidence>
<name>A0A2P4QB11_RHIID</name>